<organism evidence="1">
    <name type="scientific">marine metagenome</name>
    <dbReference type="NCBI Taxonomy" id="408172"/>
    <lineage>
        <taxon>unclassified sequences</taxon>
        <taxon>metagenomes</taxon>
        <taxon>ecological metagenomes</taxon>
    </lineage>
</organism>
<gene>
    <name evidence="1" type="ORF">METZ01_LOCUS47867</name>
</gene>
<name>A0A381S1I5_9ZZZZ</name>
<reference evidence="1" key="1">
    <citation type="submission" date="2018-05" db="EMBL/GenBank/DDBJ databases">
        <authorList>
            <person name="Lanie J.A."/>
            <person name="Ng W.-L."/>
            <person name="Kazmierczak K.M."/>
            <person name="Andrzejewski T.M."/>
            <person name="Davidsen T.M."/>
            <person name="Wayne K.J."/>
            <person name="Tettelin H."/>
            <person name="Glass J.I."/>
            <person name="Rusch D."/>
            <person name="Podicherti R."/>
            <person name="Tsui H.-C.T."/>
            <person name="Winkler M.E."/>
        </authorList>
    </citation>
    <scope>NUCLEOTIDE SEQUENCE</scope>
</reference>
<sequence length="135" mass="15192">MNDLMNRSIKIGSNISLIFENLITDDSSIPDENHLKATLASKFSDKEEEKLDQLSGVESQVWLQVGENDRVFSTLQENLEGQSQYSLGFNLTNLMLKDLQSGITLFAGVEHPNYNVRTQEIPRTVSDSLTQDLTK</sequence>
<evidence type="ECO:0000313" key="1">
    <source>
        <dbReference type="EMBL" id="SUZ95013.1"/>
    </source>
</evidence>
<proteinExistence type="predicted"/>
<dbReference type="Pfam" id="PF12007">
    <property type="entry name" value="DUF3501"/>
    <property type="match status" value="1"/>
</dbReference>
<protein>
    <submittedName>
        <fullName evidence="1">Uncharacterized protein</fullName>
    </submittedName>
</protein>
<dbReference type="EMBL" id="UINC01002287">
    <property type="protein sequence ID" value="SUZ95013.1"/>
    <property type="molecule type" value="Genomic_DNA"/>
</dbReference>
<accession>A0A381S1I5</accession>
<dbReference type="AlphaFoldDB" id="A0A381S1I5"/>
<dbReference type="InterPro" id="IPR021890">
    <property type="entry name" value="DUF3501"/>
</dbReference>